<name>A0A7C9AUJ6_OPUST</name>
<dbReference type="AlphaFoldDB" id="A0A7C9AUJ6"/>
<reference evidence="2" key="2">
    <citation type="submission" date="2020-07" db="EMBL/GenBank/DDBJ databases">
        <authorList>
            <person name="Vera ALvarez R."/>
            <person name="Arias-Moreno D.M."/>
            <person name="Jimenez-Jacinto V."/>
            <person name="Jimenez-Bremont J.F."/>
            <person name="Swaminathan K."/>
            <person name="Moose S.P."/>
            <person name="Guerrero-Gonzalez M.L."/>
            <person name="Marino-Ramirez L."/>
            <person name="Landsman D."/>
            <person name="Rodriguez-Kessler M."/>
            <person name="Delgado-Sanchez P."/>
        </authorList>
    </citation>
    <scope>NUCLEOTIDE SEQUENCE</scope>
    <source>
        <tissue evidence="2">Cladode</tissue>
    </source>
</reference>
<evidence type="ECO:0000256" key="1">
    <source>
        <dbReference type="SAM" id="Phobius"/>
    </source>
</evidence>
<dbReference type="EMBL" id="GISG01267528">
    <property type="protein sequence ID" value="MBA4675537.1"/>
    <property type="molecule type" value="Transcribed_RNA"/>
</dbReference>
<accession>A0A7C9AUJ6</accession>
<proteinExistence type="predicted"/>
<organism evidence="2">
    <name type="scientific">Opuntia streptacantha</name>
    <name type="common">Prickly pear cactus</name>
    <name type="synonym">Opuntia cardona</name>
    <dbReference type="NCBI Taxonomy" id="393608"/>
    <lineage>
        <taxon>Eukaryota</taxon>
        <taxon>Viridiplantae</taxon>
        <taxon>Streptophyta</taxon>
        <taxon>Embryophyta</taxon>
        <taxon>Tracheophyta</taxon>
        <taxon>Spermatophyta</taxon>
        <taxon>Magnoliopsida</taxon>
        <taxon>eudicotyledons</taxon>
        <taxon>Gunneridae</taxon>
        <taxon>Pentapetalae</taxon>
        <taxon>Caryophyllales</taxon>
        <taxon>Cactineae</taxon>
        <taxon>Cactaceae</taxon>
        <taxon>Opuntioideae</taxon>
        <taxon>Opuntia</taxon>
    </lineage>
</organism>
<feature type="transmembrane region" description="Helical" evidence="1">
    <location>
        <begin position="29"/>
        <end position="50"/>
    </location>
</feature>
<evidence type="ECO:0000313" key="2">
    <source>
        <dbReference type="EMBL" id="MBA4675537.1"/>
    </source>
</evidence>
<feature type="transmembrane region" description="Helical" evidence="1">
    <location>
        <begin position="62"/>
        <end position="81"/>
    </location>
</feature>
<keyword evidence="1" id="KW-1133">Transmembrane helix</keyword>
<protein>
    <submittedName>
        <fullName evidence="2">Uncharacterized protein</fullName>
    </submittedName>
</protein>
<keyword evidence="1" id="KW-0812">Transmembrane</keyword>
<sequence length="123" mass="14250">MFSLEFGSLFFFKILNSALILWHRVCVSFYLWLCTAGSSAGVLFRLYFIGLDRLKACLVGEIEFGEFLVSICCIMFMYDRLEPCLLAFRKPVRCDISAYVELFAEIHYDWLWLYVVIGGDGIL</sequence>
<reference evidence="2" key="1">
    <citation type="journal article" date="2013" name="J. Plant Res.">
        <title>Effect of fungi and light on seed germination of three Opuntia species from semiarid lands of central Mexico.</title>
        <authorList>
            <person name="Delgado-Sanchez P."/>
            <person name="Jimenez-Bremont J.F."/>
            <person name="Guerrero-Gonzalez Mde L."/>
            <person name="Flores J."/>
        </authorList>
    </citation>
    <scope>NUCLEOTIDE SEQUENCE</scope>
    <source>
        <tissue evidence="2">Cladode</tissue>
    </source>
</reference>
<keyword evidence="1" id="KW-0472">Membrane</keyword>